<proteinExistence type="predicted"/>
<dbReference type="GeneID" id="107001945"/>
<name>A0ABM1FDK7_SOLPN</name>
<evidence type="ECO:0000313" key="3">
    <source>
        <dbReference type="RefSeq" id="XP_015055383.1"/>
    </source>
</evidence>
<feature type="compositionally biased region" description="Basic and acidic residues" evidence="1">
    <location>
        <begin position="124"/>
        <end position="144"/>
    </location>
</feature>
<dbReference type="RefSeq" id="XP_015055383.1">
    <property type="nucleotide sequence ID" value="XM_015199897.2"/>
</dbReference>
<organism evidence="2 3">
    <name type="scientific">Solanum pennellii</name>
    <name type="common">Tomato</name>
    <name type="synonym">Lycopersicon pennellii</name>
    <dbReference type="NCBI Taxonomy" id="28526"/>
    <lineage>
        <taxon>Eukaryota</taxon>
        <taxon>Viridiplantae</taxon>
        <taxon>Streptophyta</taxon>
        <taxon>Embryophyta</taxon>
        <taxon>Tracheophyta</taxon>
        <taxon>Spermatophyta</taxon>
        <taxon>Magnoliopsida</taxon>
        <taxon>eudicotyledons</taxon>
        <taxon>Gunneridae</taxon>
        <taxon>Pentapetalae</taxon>
        <taxon>asterids</taxon>
        <taxon>lamiids</taxon>
        <taxon>Solanales</taxon>
        <taxon>Solanaceae</taxon>
        <taxon>Solanoideae</taxon>
        <taxon>Solaneae</taxon>
        <taxon>Solanum</taxon>
        <taxon>Solanum subgen. Lycopersicon</taxon>
    </lineage>
</organism>
<feature type="compositionally biased region" description="Acidic residues" evidence="1">
    <location>
        <begin position="152"/>
        <end position="168"/>
    </location>
</feature>
<sequence>MQPVRGEKFWKIDLSQAMQPPQIHKLVGRPKLKRVREKYEARKREGLWSKSRKGLQMTCGNCSVVGHNRRRCPLLQEGRQVLPDEPIFMQTPKFVAASSRKTSHQSSEEFNEAAGPLKSKRKNVSKDKVDALPKRSKNDGREKVVAPSIAIVDEDEVEDDIESEDEDTVLAPRDI</sequence>
<keyword evidence="2" id="KW-1185">Reference proteome</keyword>
<evidence type="ECO:0000313" key="2">
    <source>
        <dbReference type="Proteomes" id="UP000694930"/>
    </source>
</evidence>
<reference evidence="2" key="1">
    <citation type="journal article" date="2014" name="Nat. Genet.">
        <title>The genome of the stress-tolerant wild tomato species Solanum pennellii.</title>
        <authorList>
            <person name="Bolger A."/>
            <person name="Scossa F."/>
            <person name="Bolger M.E."/>
            <person name="Lanz C."/>
            <person name="Maumus F."/>
            <person name="Tohge T."/>
            <person name="Quesneville H."/>
            <person name="Alseekh S."/>
            <person name="Sorensen I."/>
            <person name="Lichtenstein G."/>
            <person name="Fich E.A."/>
            <person name="Conte M."/>
            <person name="Keller H."/>
            <person name="Schneeberger K."/>
            <person name="Schwacke R."/>
            <person name="Ofner I."/>
            <person name="Vrebalov J."/>
            <person name="Xu Y."/>
            <person name="Osorio S."/>
            <person name="Aflitos S.A."/>
            <person name="Schijlen E."/>
            <person name="Jimenez-Gomez J.M."/>
            <person name="Ryngajllo M."/>
            <person name="Kimura S."/>
            <person name="Kumar R."/>
            <person name="Koenig D."/>
            <person name="Headland L.R."/>
            <person name="Maloof J.N."/>
            <person name="Sinha N."/>
            <person name="van Ham R.C."/>
            <person name="Lankhorst R.K."/>
            <person name="Mao L."/>
            <person name="Vogel A."/>
            <person name="Arsova B."/>
            <person name="Panstruga R."/>
            <person name="Fei Z."/>
            <person name="Rose J.K."/>
            <person name="Zamir D."/>
            <person name="Carrari F."/>
            <person name="Giovannoni J.J."/>
            <person name="Weigel D."/>
            <person name="Usadel B."/>
            <person name="Fernie A.R."/>
        </authorList>
    </citation>
    <scope>NUCLEOTIDE SEQUENCE [LARGE SCALE GENOMIC DNA]</scope>
    <source>
        <strain evidence="2">cv. LA0716</strain>
    </source>
</reference>
<reference evidence="3" key="2">
    <citation type="submission" date="2025-08" db="UniProtKB">
        <authorList>
            <consortium name="RefSeq"/>
        </authorList>
    </citation>
    <scope>IDENTIFICATION</scope>
</reference>
<feature type="region of interest" description="Disordered" evidence="1">
    <location>
        <begin position="95"/>
        <end position="175"/>
    </location>
</feature>
<accession>A0ABM1FDK7</accession>
<protein>
    <submittedName>
        <fullName evidence="3">Uncharacterized protein LOC107001945</fullName>
    </submittedName>
</protein>
<gene>
    <name evidence="3" type="primary">LOC107001945</name>
</gene>
<evidence type="ECO:0000256" key="1">
    <source>
        <dbReference type="SAM" id="MobiDB-lite"/>
    </source>
</evidence>
<dbReference type="Proteomes" id="UP000694930">
    <property type="component" value="Chromosome 10"/>
</dbReference>